<name>A0A447KW49_SEROD</name>
<dbReference type="Proteomes" id="UP000281391">
    <property type="component" value="Chromosome"/>
</dbReference>
<feature type="transmembrane region" description="Helical" evidence="1">
    <location>
        <begin position="99"/>
        <end position="115"/>
    </location>
</feature>
<feature type="transmembrane region" description="Helical" evidence="1">
    <location>
        <begin position="217"/>
        <end position="235"/>
    </location>
</feature>
<keyword evidence="1" id="KW-0472">Membrane</keyword>
<feature type="transmembrane region" description="Helical" evidence="1">
    <location>
        <begin position="167"/>
        <end position="187"/>
    </location>
</feature>
<proteinExistence type="predicted"/>
<feature type="transmembrane region" description="Helical" evidence="1">
    <location>
        <begin position="51"/>
        <end position="71"/>
    </location>
</feature>
<feature type="transmembrane region" description="Helical" evidence="1">
    <location>
        <begin position="122"/>
        <end position="142"/>
    </location>
</feature>
<feature type="transmembrane region" description="Helical" evidence="1">
    <location>
        <begin position="194"/>
        <end position="211"/>
    </location>
</feature>
<protein>
    <recommendedName>
        <fullName evidence="4">Lipid A core - O-antigen ligase and related enzymes</fullName>
    </recommendedName>
</protein>
<sequence>MHKPISAVPRQCADQAGGSQRVIDQTVMLTFLLIFFFKTFLTSGAFDNAPIAQAVKVLNGIMLLYVGYAFTVATRREKGLLGGFILLFMLNMATGHGDYLFGVVFSIAFLILSRVDLPRAGAIFVIAYVSSAALVALPYLLYTDSFVYLDERYGNRLTLGFDNPNTLAYYLFALLAMLLCLLDRAALSRGIKNLAALLLAVMLLPILMYSYSRTYLLLALLLVALFWLAPLWRLAPGRKFCSVLLLTLLLIQFVSVLRWGANPALDALLNQALTGRIWFSWQMFQALGLPNPLFGQNIDAYKPVDFFYFALFYSAGALASLWLLWVYCRLLANLAFLSRFMRWVVAVFLLTTFTETYFLVPVFNISLLLLYRAKKDFSPLTLR</sequence>
<feature type="transmembrane region" description="Helical" evidence="1">
    <location>
        <begin position="242"/>
        <end position="261"/>
    </location>
</feature>
<dbReference type="AlphaFoldDB" id="A0A447KW49"/>
<feature type="transmembrane region" description="Helical" evidence="1">
    <location>
        <begin position="340"/>
        <end position="360"/>
    </location>
</feature>
<evidence type="ECO:0000313" key="3">
    <source>
        <dbReference type="Proteomes" id="UP000281391"/>
    </source>
</evidence>
<accession>A0A447KW49</accession>
<keyword evidence="1" id="KW-1133">Transmembrane helix</keyword>
<evidence type="ECO:0000256" key="1">
    <source>
        <dbReference type="SAM" id="Phobius"/>
    </source>
</evidence>
<reference evidence="2 3" key="1">
    <citation type="submission" date="2018-12" db="EMBL/GenBank/DDBJ databases">
        <authorList>
            <consortium name="Pathogen Informatics"/>
        </authorList>
    </citation>
    <scope>NUCLEOTIDE SEQUENCE [LARGE SCALE GENOMIC DNA]</scope>
    <source>
        <strain evidence="2 3">NCTC11214</strain>
    </source>
</reference>
<evidence type="ECO:0000313" key="2">
    <source>
        <dbReference type="EMBL" id="VDZ61887.1"/>
    </source>
</evidence>
<feature type="transmembrane region" description="Helical" evidence="1">
    <location>
        <begin position="27"/>
        <end position="45"/>
    </location>
</feature>
<gene>
    <name evidence="2" type="ORF">NCTC11214_03916</name>
</gene>
<evidence type="ECO:0008006" key="4">
    <source>
        <dbReference type="Google" id="ProtNLM"/>
    </source>
</evidence>
<dbReference type="KEGG" id="sof:NCTC11214_03916"/>
<feature type="transmembrane region" description="Helical" evidence="1">
    <location>
        <begin position="306"/>
        <end position="328"/>
    </location>
</feature>
<dbReference type="EMBL" id="LR134117">
    <property type="protein sequence ID" value="VDZ61887.1"/>
    <property type="molecule type" value="Genomic_DNA"/>
</dbReference>
<dbReference type="RefSeq" id="WP_088499718.1">
    <property type="nucleotide sequence ID" value="NZ_JAEKCK010000002.1"/>
</dbReference>
<keyword evidence="1" id="KW-0812">Transmembrane</keyword>
<organism evidence="2 3">
    <name type="scientific">Serratia odorifera</name>
    <dbReference type="NCBI Taxonomy" id="618"/>
    <lineage>
        <taxon>Bacteria</taxon>
        <taxon>Pseudomonadati</taxon>
        <taxon>Pseudomonadota</taxon>
        <taxon>Gammaproteobacteria</taxon>
        <taxon>Enterobacterales</taxon>
        <taxon>Yersiniaceae</taxon>
        <taxon>Serratia</taxon>
    </lineage>
</organism>